<dbReference type="Proteomes" id="UP000470520">
    <property type="component" value="Unassembled WGS sequence"/>
</dbReference>
<comment type="caution">
    <text evidence="1">The sequence shown here is derived from an EMBL/GenBank/DDBJ whole genome shotgun (WGS) entry which is preliminary data.</text>
</comment>
<gene>
    <name evidence="1" type="ORF">G3I21_23060</name>
</gene>
<organism evidence="1 2">
    <name type="scientific">Streptomyces bauhiniae</name>
    <dbReference type="NCBI Taxonomy" id="2340725"/>
    <lineage>
        <taxon>Bacteria</taxon>
        <taxon>Bacillati</taxon>
        <taxon>Actinomycetota</taxon>
        <taxon>Actinomycetes</taxon>
        <taxon>Kitasatosporales</taxon>
        <taxon>Streptomycetaceae</taxon>
        <taxon>Streptomyces</taxon>
    </lineage>
</organism>
<dbReference type="AlphaFoldDB" id="A0A7K3QX60"/>
<reference evidence="1 2" key="1">
    <citation type="submission" date="2020-01" db="EMBL/GenBank/DDBJ databases">
        <title>Insect and environment-associated Actinomycetes.</title>
        <authorList>
            <person name="Currrie C."/>
            <person name="Chevrette M."/>
            <person name="Carlson C."/>
            <person name="Stubbendieck R."/>
            <person name="Wendt-Pienkowski E."/>
        </authorList>
    </citation>
    <scope>NUCLEOTIDE SEQUENCE [LARGE SCALE GENOMIC DNA]</scope>
    <source>
        <strain evidence="1 2">SID7754</strain>
    </source>
</reference>
<evidence type="ECO:0000313" key="1">
    <source>
        <dbReference type="EMBL" id="NEB94527.1"/>
    </source>
</evidence>
<protein>
    <submittedName>
        <fullName evidence="1">Uncharacterized protein</fullName>
    </submittedName>
</protein>
<proteinExistence type="predicted"/>
<dbReference type="EMBL" id="JAAGMR010000253">
    <property type="protein sequence ID" value="NEB94527.1"/>
    <property type="molecule type" value="Genomic_DNA"/>
</dbReference>
<accession>A0A7K3QX60</accession>
<dbReference type="RefSeq" id="WP_164191922.1">
    <property type="nucleotide sequence ID" value="NZ_JAAGMR010000253.1"/>
</dbReference>
<name>A0A7K3QX60_9ACTN</name>
<sequence>MVRVRTVLERFPAGGPRGSWPAEEFAHARREEGMPVEVVMDLATDTFLVILRSADGVDRTSERGPLRPASARGRGR</sequence>
<evidence type="ECO:0000313" key="2">
    <source>
        <dbReference type="Proteomes" id="UP000470520"/>
    </source>
</evidence>